<feature type="compositionally biased region" description="Low complexity" evidence="1">
    <location>
        <begin position="35"/>
        <end position="53"/>
    </location>
</feature>
<evidence type="ECO:0000313" key="2">
    <source>
        <dbReference type="EMBL" id="GMT25196.1"/>
    </source>
</evidence>
<protein>
    <recommendedName>
        <fullName evidence="4">Lamin</fullName>
    </recommendedName>
</protein>
<feature type="non-terminal residue" evidence="2">
    <location>
        <position position="1"/>
    </location>
</feature>
<gene>
    <name evidence="2" type="ORF">PFISCL1PPCAC_16493</name>
</gene>
<dbReference type="AlphaFoldDB" id="A0AAV5W056"/>
<reference evidence="2" key="1">
    <citation type="submission" date="2023-10" db="EMBL/GenBank/DDBJ databases">
        <title>Genome assembly of Pristionchus species.</title>
        <authorList>
            <person name="Yoshida K."/>
            <person name="Sommer R.J."/>
        </authorList>
    </citation>
    <scope>NUCLEOTIDE SEQUENCE</scope>
    <source>
        <strain evidence="2">RS5133</strain>
    </source>
</reference>
<feature type="compositionally biased region" description="Basic residues" evidence="1">
    <location>
        <begin position="25"/>
        <end position="34"/>
    </location>
</feature>
<feature type="region of interest" description="Disordered" evidence="1">
    <location>
        <begin position="1"/>
        <end position="53"/>
    </location>
</feature>
<dbReference type="EMBL" id="BTSY01000004">
    <property type="protein sequence ID" value="GMT25196.1"/>
    <property type="molecule type" value="Genomic_DNA"/>
</dbReference>
<organism evidence="2 3">
    <name type="scientific">Pristionchus fissidentatus</name>
    <dbReference type="NCBI Taxonomy" id="1538716"/>
    <lineage>
        <taxon>Eukaryota</taxon>
        <taxon>Metazoa</taxon>
        <taxon>Ecdysozoa</taxon>
        <taxon>Nematoda</taxon>
        <taxon>Chromadorea</taxon>
        <taxon>Rhabditida</taxon>
        <taxon>Rhabditina</taxon>
        <taxon>Diplogasteromorpha</taxon>
        <taxon>Diplogasteroidea</taxon>
        <taxon>Neodiplogasteridae</taxon>
        <taxon>Pristionchus</taxon>
    </lineage>
</organism>
<name>A0AAV5W056_9BILA</name>
<evidence type="ECO:0000256" key="1">
    <source>
        <dbReference type="SAM" id="MobiDB-lite"/>
    </source>
</evidence>
<dbReference type="Proteomes" id="UP001432322">
    <property type="component" value="Unassembled WGS sequence"/>
</dbReference>
<keyword evidence="3" id="KW-1185">Reference proteome</keyword>
<comment type="caution">
    <text evidence="2">The sequence shown here is derived from an EMBL/GenBank/DDBJ whole genome shotgun (WGS) entry which is preliminary data.</text>
</comment>
<proteinExistence type="predicted"/>
<evidence type="ECO:0008006" key="4">
    <source>
        <dbReference type="Google" id="ProtNLM"/>
    </source>
</evidence>
<sequence length="170" mass="18728">SGSSTMPGHRDREHRRRGAEEQKPTRQRRQRSHSRASASDETSVSSSKSLVATSLPDRSVSSYYTDVTSTASSSDATLCLDNPTAVCPSLRMNKHDSKTAYELKDGSKLTILERADAKGRTISLKLVSGEQIFVERVTNGSNSLMMLDRKGRVVHAVGTDWKEPEALYRA</sequence>
<evidence type="ECO:0000313" key="3">
    <source>
        <dbReference type="Proteomes" id="UP001432322"/>
    </source>
</evidence>
<accession>A0AAV5W056</accession>